<gene>
    <name evidence="2" type="ORF">OLC1_LOCUS11764</name>
</gene>
<keyword evidence="3" id="KW-1185">Reference proteome</keyword>
<proteinExistence type="predicted"/>
<feature type="region of interest" description="Disordered" evidence="1">
    <location>
        <begin position="97"/>
        <end position="118"/>
    </location>
</feature>
<sequence length="118" mass="13387">MESLEPLVLEEDCINLGCLPSVRLMNLKNLRVLFCPLLEQNCTETTGAEWPKIQHIRAIYLASRTRKLKHHQIESNMMRTQTSGEIQEAEVALQLGSTAELEAESEGESVQEFDNTEE</sequence>
<evidence type="ECO:0000256" key="1">
    <source>
        <dbReference type="SAM" id="MobiDB-lite"/>
    </source>
</evidence>
<evidence type="ECO:0000313" key="3">
    <source>
        <dbReference type="Proteomes" id="UP001161247"/>
    </source>
</evidence>
<protein>
    <submittedName>
        <fullName evidence="2">OLC1v1000676C1</fullName>
    </submittedName>
</protein>
<accession>A0AAV1D4Z6</accession>
<dbReference type="EMBL" id="OX459121">
    <property type="protein sequence ID" value="CAI9102411.1"/>
    <property type="molecule type" value="Genomic_DNA"/>
</dbReference>
<reference evidence="2" key="1">
    <citation type="submission" date="2023-03" db="EMBL/GenBank/DDBJ databases">
        <authorList>
            <person name="Julca I."/>
        </authorList>
    </citation>
    <scope>NUCLEOTIDE SEQUENCE</scope>
</reference>
<dbReference type="AlphaFoldDB" id="A0AAV1D4Z6"/>
<name>A0AAV1D4Z6_OLDCO</name>
<organism evidence="2 3">
    <name type="scientific">Oldenlandia corymbosa var. corymbosa</name>
    <dbReference type="NCBI Taxonomy" id="529605"/>
    <lineage>
        <taxon>Eukaryota</taxon>
        <taxon>Viridiplantae</taxon>
        <taxon>Streptophyta</taxon>
        <taxon>Embryophyta</taxon>
        <taxon>Tracheophyta</taxon>
        <taxon>Spermatophyta</taxon>
        <taxon>Magnoliopsida</taxon>
        <taxon>eudicotyledons</taxon>
        <taxon>Gunneridae</taxon>
        <taxon>Pentapetalae</taxon>
        <taxon>asterids</taxon>
        <taxon>lamiids</taxon>
        <taxon>Gentianales</taxon>
        <taxon>Rubiaceae</taxon>
        <taxon>Rubioideae</taxon>
        <taxon>Spermacoceae</taxon>
        <taxon>Hedyotis-Oldenlandia complex</taxon>
        <taxon>Oldenlandia</taxon>
    </lineage>
</organism>
<dbReference type="Proteomes" id="UP001161247">
    <property type="component" value="Chromosome 4"/>
</dbReference>
<feature type="compositionally biased region" description="Acidic residues" evidence="1">
    <location>
        <begin position="101"/>
        <end position="118"/>
    </location>
</feature>
<evidence type="ECO:0000313" key="2">
    <source>
        <dbReference type="EMBL" id="CAI9102411.1"/>
    </source>
</evidence>